<protein>
    <submittedName>
        <fullName evidence="1">Spore coat associated protein CotJA</fullName>
    </submittedName>
</protein>
<gene>
    <name evidence="1" type="ORF">INF28_08965</name>
</gene>
<dbReference type="Pfam" id="PF11007">
    <property type="entry name" value="CotJA"/>
    <property type="match status" value="1"/>
</dbReference>
<evidence type="ECO:0000313" key="2">
    <source>
        <dbReference type="Proteomes" id="UP000806542"/>
    </source>
</evidence>
<dbReference type="Proteomes" id="UP000806542">
    <property type="component" value="Unassembled WGS sequence"/>
</dbReference>
<dbReference type="InterPro" id="IPR020256">
    <property type="entry name" value="Spore_coat_CotJA"/>
</dbReference>
<dbReference type="AlphaFoldDB" id="A0A9D5M1J2"/>
<accession>A0A9D5M1J2</accession>
<reference evidence="1" key="1">
    <citation type="submission" date="2020-10" db="EMBL/GenBank/DDBJ databases">
        <title>ChiBAC.</title>
        <authorList>
            <person name="Zenner C."/>
            <person name="Hitch T.C.A."/>
            <person name="Clavel T."/>
        </authorList>
    </citation>
    <scope>NUCLEOTIDE SEQUENCE</scope>
    <source>
        <strain evidence="1">DSM 107454</strain>
    </source>
</reference>
<comment type="caution">
    <text evidence="1">The sequence shown here is derived from an EMBL/GenBank/DDBJ whole genome shotgun (WGS) entry which is preliminary data.</text>
</comment>
<evidence type="ECO:0000313" key="1">
    <source>
        <dbReference type="EMBL" id="MBE5040590.1"/>
    </source>
</evidence>
<name>A0A9D5M1J2_9FIRM</name>
<proteinExistence type="predicted"/>
<keyword evidence="2" id="KW-1185">Reference proteome</keyword>
<dbReference type="EMBL" id="JADCKB010000018">
    <property type="protein sequence ID" value="MBE5040590.1"/>
    <property type="molecule type" value="Genomic_DNA"/>
</dbReference>
<organism evidence="1 2">
    <name type="scientific">Ructibacterium gallinarum</name>
    <dbReference type="NCBI Taxonomy" id="2779355"/>
    <lineage>
        <taxon>Bacteria</taxon>
        <taxon>Bacillati</taxon>
        <taxon>Bacillota</taxon>
        <taxon>Clostridia</taxon>
        <taxon>Eubacteriales</taxon>
        <taxon>Oscillospiraceae</taxon>
        <taxon>Ructibacterium</taxon>
    </lineage>
</organism>
<sequence length="60" mass="6787">MTMPMVGYAYVPMQTAEMRNLYDPEEGLEYGSIFPILVKPLGVYGKQVSGDKIFPEVEKK</sequence>